<dbReference type="GO" id="GO:0045732">
    <property type="term" value="P:positive regulation of protein catabolic process"/>
    <property type="evidence" value="ECO:0007669"/>
    <property type="project" value="TreeGrafter"/>
</dbReference>
<keyword evidence="8" id="KW-1185">Reference proteome</keyword>
<dbReference type="GO" id="GO:0005737">
    <property type="term" value="C:cytoplasm"/>
    <property type="evidence" value="ECO:0007669"/>
    <property type="project" value="TreeGrafter"/>
</dbReference>
<proteinExistence type="inferred from homology"/>
<evidence type="ECO:0000256" key="3">
    <source>
        <dbReference type="ARBA" id="ARBA00011486"/>
    </source>
</evidence>
<dbReference type="AlphaFoldDB" id="A0A2J6S101"/>
<dbReference type="PANTHER" id="PTHR10279">
    <property type="entry name" value="ORNITHINE DECARBOXYLASE ANTIZYME"/>
    <property type="match status" value="1"/>
</dbReference>
<dbReference type="GO" id="GO:0075523">
    <property type="term" value="P:viral translational frameshifting"/>
    <property type="evidence" value="ECO:0007669"/>
    <property type="project" value="UniProtKB-KW"/>
</dbReference>
<dbReference type="InterPro" id="IPR016181">
    <property type="entry name" value="Acyl_CoA_acyltransferase"/>
</dbReference>
<evidence type="ECO:0000256" key="6">
    <source>
        <dbReference type="SAM" id="MobiDB-lite"/>
    </source>
</evidence>
<evidence type="ECO:0000256" key="4">
    <source>
        <dbReference type="ARBA" id="ARBA00017712"/>
    </source>
</evidence>
<keyword evidence="5" id="KW-0688">Ribosomal frameshifting</keyword>
<dbReference type="InterPro" id="IPR038581">
    <property type="entry name" value="ODC_AZ_sf"/>
</dbReference>
<comment type="subunit">
    <text evidence="3">Interacts with ODC and thereby sterically blocks ODC homodimerization.</text>
</comment>
<dbReference type="SUPFAM" id="SSF55729">
    <property type="entry name" value="Acyl-CoA N-acyltransferases (Nat)"/>
    <property type="match status" value="1"/>
</dbReference>
<dbReference type="PANTHER" id="PTHR10279:SF10">
    <property type="entry name" value="ORNITHINE DECARBOXYLASE ANTIZYME"/>
    <property type="match status" value="1"/>
</dbReference>
<comment type="similarity">
    <text evidence="2">Belongs to the ODC antizyme family.</text>
</comment>
<evidence type="ECO:0000256" key="1">
    <source>
        <dbReference type="ARBA" id="ARBA00002307"/>
    </source>
</evidence>
<accession>A0A2J6S101</accession>
<sequence>MNLTSTSTTLHLDFTADLRPQQIIHALAPSDTQSKAHSPFDQVFDRQSPTSPPDPLPTQPWQKSKAMAPSKNNNHSSSNRKGESVGTPSILASAYCVDNSARLQGFHYSTTGAGGANPPLAALTSANELALISKASNSGIKKRESDGRKKSSRGGAAYHIREECERLFCETMKAVFFGEEGKAAHNGSIVMGTDAHSPPYDSVGAYNNYFPSGKAGQDIDAWLEVWDYSSGCSFRVFVGGNGENKSLFAFFDSAVVGSDLKQGLMALIELAETVFAVSQLVICLDRSVQETERKAFMKSLRWVGFELITLDLWANDIDVTSDKWLFLGMEI</sequence>
<name>A0A2J6S101_HYAVF</name>
<comment type="function">
    <text evidence="1">Ornithine decarboxylase (ODC) antizyme protein that negatively regulates ODC activity and intracellular polyamine biosynthesis in response to increased intracellular polyamine levels. Binds to ODC monomers, inhibiting the assembly of the functional ODC homodimer, and targets the monomers for ubiquitin-independent proteolytic destruction by the 26S proteasome.</text>
</comment>
<dbReference type="OrthoDB" id="5959761at2759"/>
<evidence type="ECO:0000313" key="7">
    <source>
        <dbReference type="EMBL" id="PMD44428.1"/>
    </source>
</evidence>
<dbReference type="STRING" id="1149755.A0A2J6S101"/>
<dbReference type="Gene3D" id="3.40.630.60">
    <property type="match status" value="1"/>
</dbReference>
<reference evidence="7 8" key="1">
    <citation type="submission" date="2016-04" db="EMBL/GenBank/DDBJ databases">
        <title>A degradative enzymes factory behind the ericoid mycorrhizal symbiosis.</title>
        <authorList>
            <consortium name="DOE Joint Genome Institute"/>
            <person name="Martino E."/>
            <person name="Morin E."/>
            <person name="Grelet G."/>
            <person name="Kuo A."/>
            <person name="Kohler A."/>
            <person name="Daghino S."/>
            <person name="Barry K."/>
            <person name="Choi C."/>
            <person name="Cichocki N."/>
            <person name="Clum A."/>
            <person name="Copeland A."/>
            <person name="Hainaut M."/>
            <person name="Haridas S."/>
            <person name="Labutti K."/>
            <person name="Lindquist E."/>
            <person name="Lipzen A."/>
            <person name="Khouja H.-R."/>
            <person name="Murat C."/>
            <person name="Ohm R."/>
            <person name="Olson A."/>
            <person name="Spatafora J."/>
            <person name="Veneault-Fourrey C."/>
            <person name="Henrissat B."/>
            <person name="Grigoriev I."/>
            <person name="Martin F."/>
            <person name="Perotto S."/>
        </authorList>
    </citation>
    <scope>NUCLEOTIDE SEQUENCE [LARGE SCALE GENOMIC DNA]</scope>
    <source>
        <strain evidence="7 8">F</strain>
    </source>
</reference>
<gene>
    <name evidence="7" type="ORF">L207DRAFT_579370</name>
</gene>
<dbReference type="Proteomes" id="UP000235786">
    <property type="component" value="Unassembled WGS sequence"/>
</dbReference>
<dbReference type="GO" id="GO:0008073">
    <property type="term" value="F:ornithine decarboxylase inhibitor activity"/>
    <property type="evidence" value="ECO:0007669"/>
    <property type="project" value="InterPro"/>
</dbReference>
<evidence type="ECO:0000256" key="5">
    <source>
        <dbReference type="ARBA" id="ARBA00022758"/>
    </source>
</evidence>
<feature type="compositionally biased region" description="Low complexity" evidence="6">
    <location>
        <begin position="70"/>
        <end position="79"/>
    </location>
</feature>
<evidence type="ECO:0000313" key="8">
    <source>
        <dbReference type="Proteomes" id="UP000235786"/>
    </source>
</evidence>
<evidence type="ECO:0000256" key="2">
    <source>
        <dbReference type="ARBA" id="ARBA00008796"/>
    </source>
</evidence>
<dbReference type="EMBL" id="KZ613941">
    <property type="protein sequence ID" value="PMD44428.1"/>
    <property type="molecule type" value="Genomic_DNA"/>
</dbReference>
<dbReference type="GO" id="GO:0005634">
    <property type="term" value="C:nucleus"/>
    <property type="evidence" value="ECO:0007669"/>
    <property type="project" value="TreeGrafter"/>
</dbReference>
<dbReference type="InterPro" id="IPR002993">
    <property type="entry name" value="ODC_AZ"/>
</dbReference>
<dbReference type="Pfam" id="PF02100">
    <property type="entry name" value="ODC_AZ"/>
    <property type="match status" value="1"/>
</dbReference>
<organism evidence="7 8">
    <name type="scientific">Hyaloscypha variabilis (strain UAMH 11265 / GT02V1 / F)</name>
    <name type="common">Meliniomyces variabilis</name>
    <dbReference type="NCBI Taxonomy" id="1149755"/>
    <lineage>
        <taxon>Eukaryota</taxon>
        <taxon>Fungi</taxon>
        <taxon>Dikarya</taxon>
        <taxon>Ascomycota</taxon>
        <taxon>Pezizomycotina</taxon>
        <taxon>Leotiomycetes</taxon>
        <taxon>Helotiales</taxon>
        <taxon>Hyaloscyphaceae</taxon>
        <taxon>Hyaloscypha</taxon>
        <taxon>Hyaloscypha variabilis</taxon>
    </lineage>
</organism>
<protein>
    <recommendedName>
        <fullName evidence="4">Ornithine decarboxylase antizyme</fullName>
    </recommendedName>
</protein>
<feature type="region of interest" description="Disordered" evidence="6">
    <location>
        <begin position="28"/>
        <end position="85"/>
    </location>
</feature>